<gene>
    <name evidence="3" type="ORF">SAMN05660649_02180</name>
</gene>
<reference evidence="4" key="1">
    <citation type="submission" date="2016-10" db="EMBL/GenBank/DDBJ databases">
        <authorList>
            <person name="Varghese N."/>
            <person name="Submissions S."/>
        </authorList>
    </citation>
    <scope>NUCLEOTIDE SEQUENCE [LARGE SCALE GENOMIC DNA]</scope>
    <source>
        <strain evidence="4">DSM 17038</strain>
    </source>
</reference>
<dbReference type="InterPro" id="IPR050639">
    <property type="entry name" value="SSR_resolvase"/>
</dbReference>
<dbReference type="RefSeq" id="WP_238456415.1">
    <property type="nucleotide sequence ID" value="NZ_FOOX01000007.1"/>
</dbReference>
<feature type="domain" description="Recombinase" evidence="2">
    <location>
        <begin position="156"/>
        <end position="245"/>
    </location>
</feature>
<evidence type="ECO:0000259" key="2">
    <source>
        <dbReference type="PROSITE" id="PS51737"/>
    </source>
</evidence>
<dbReference type="Pfam" id="PF00239">
    <property type="entry name" value="Resolvase"/>
    <property type="match status" value="1"/>
</dbReference>
<dbReference type="Gene3D" id="3.40.50.1390">
    <property type="entry name" value="Resolvase, N-terminal catalytic domain"/>
    <property type="match status" value="1"/>
</dbReference>
<dbReference type="InterPro" id="IPR036162">
    <property type="entry name" value="Resolvase-like_N_sf"/>
</dbReference>
<evidence type="ECO:0000313" key="4">
    <source>
        <dbReference type="Proteomes" id="UP000199337"/>
    </source>
</evidence>
<dbReference type="AlphaFoldDB" id="A0A1I2TCN2"/>
<dbReference type="PANTHER" id="PTHR30461">
    <property type="entry name" value="DNA-INVERTASE FROM LAMBDOID PROPHAGE"/>
    <property type="match status" value="1"/>
</dbReference>
<evidence type="ECO:0000313" key="3">
    <source>
        <dbReference type="EMBL" id="SFG62774.1"/>
    </source>
</evidence>
<dbReference type="SUPFAM" id="SSF53041">
    <property type="entry name" value="Resolvase-like"/>
    <property type="match status" value="1"/>
</dbReference>
<dbReference type="Pfam" id="PF07508">
    <property type="entry name" value="Recombinase"/>
    <property type="match status" value="1"/>
</dbReference>
<dbReference type="Gene3D" id="3.90.1750.20">
    <property type="entry name" value="Putative Large Serine Recombinase, Chain B, Domain 2"/>
    <property type="match status" value="1"/>
</dbReference>
<accession>A0A1I2TCN2</accession>
<dbReference type="PROSITE" id="PS51737">
    <property type="entry name" value="RECOMBINASE_DNA_BIND"/>
    <property type="match status" value="1"/>
</dbReference>
<organism evidence="3 4">
    <name type="scientific">Desulfotruncus arcticus DSM 17038</name>
    <dbReference type="NCBI Taxonomy" id="1121424"/>
    <lineage>
        <taxon>Bacteria</taxon>
        <taxon>Bacillati</taxon>
        <taxon>Bacillota</taxon>
        <taxon>Clostridia</taxon>
        <taxon>Eubacteriales</taxon>
        <taxon>Desulfallaceae</taxon>
        <taxon>Desulfotruncus</taxon>
    </lineage>
</organism>
<dbReference type="GO" id="GO:0003677">
    <property type="term" value="F:DNA binding"/>
    <property type="evidence" value="ECO:0007669"/>
    <property type="project" value="InterPro"/>
</dbReference>
<protein>
    <submittedName>
        <fullName evidence="3">Site-specific DNA recombinase</fullName>
    </submittedName>
</protein>
<dbReference type="EMBL" id="FOOX01000007">
    <property type="protein sequence ID" value="SFG62774.1"/>
    <property type="molecule type" value="Genomic_DNA"/>
</dbReference>
<dbReference type="CDD" id="cd00338">
    <property type="entry name" value="Ser_Recombinase"/>
    <property type="match status" value="1"/>
</dbReference>
<feature type="domain" description="Resolvase/invertase-type recombinase catalytic" evidence="1">
    <location>
        <begin position="2"/>
        <end position="152"/>
    </location>
</feature>
<dbReference type="GO" id="GO:0000150">
    <property type="term" value="F:DNA strand exchange activity"/>
    <property type="evidence" value="ECO:0007669"/>
    <property type="project" value="InterPro"/>
</dbReference>
<dbReference type="InterPro" id="IPR006119">
    <property type="entry name" value="Resolv_N"/>
</dbReference>
<keyword evidence="4" id="KW-1185">Reference proteome</keyword>
<evidence type="ECO:0000259" key="1">
    <source>
        <dbReference type="PROSITE" id="PS51736"/>
    </source>
</evidence>
<dbReference type="InterPro" id="IPR011109">
    <property type="entry name" value="DNA_bind_recombinase_dom"/>
</dbReference>
<dbReference type="PROSITE" id="PS51736">
    <property type="entry name" value="RECOMBINASES_3"/>
    <property type="match status" value="1"/>
</dbReference>
<dbReference type="InterPro" id="IPR038109">
    <property type="entry name" value="DNA_bind_recomb_sf"/>
</dbReference>
<sequence length="245" mass="27950">MKAVIYARFSSDNQREESLTAQIRACTDYADKRGYTIIQTYTDEARSALTDNRPGFLRMIDEIKNFKVKADLVLVHKLDRFARNRYDSAFYRRELRQAGVRLESVTERLDDSPEAVLLESLIEGIAEYYSKNLAREVMKGMRETALQAKHCGGTPPLGYNVGPDKKYIINETEARAVRIIFNMYAAGHGYGNIITTLNETNYKTKAGKPFGKNSLHEILKNKKYAGIYVFNRSTSKNATGRRNNH</sequence>
<proteinExistence type="predicted"/>
<dbReference type="Proteomes" id="UP000199337">
    <property type="component" value="Unassembled WGS sequence"/>
</dbReference>
<dbReference type="STRING" id="341036.SAMN05660649_02180"/>
<dbReference type="PANTHER" id="PTHR30461:SF23">
    <property type="entry name" value="DNA RECOMBINASE-RELATED"/>
    <property type="match status" value="1"/>
</dbReference>
<dbReference type="SMART" id="SM00857">
    <property type="entry name" value="Resolvase"/>
    <property type="match status" value="1"/>
</dbReference>
<name>A0A1I2TCN2_9FIRM</name>